<proteinExistence type="predicted"/>
<reference evidence="3" key="1">
    <citation type="submission" date="2020-05" db="EMBL/GenBank/DDBJ databases">
        <authorList>
            <person name="Chiriac C."/>
            <person name="Salcher M."/>
            <person name="Ghai R."/>
            <person name="Kavagutti S V."/>
        </authorList>
    </citation>
    <scope>NUCLEOTIDE SEQUENCE</scope>
</reference>
<dbReference type="GO" id="GO:0016491">
    <property type="term" value="F:oxidoreductase activity"/>
    <property type="evidence" value="ECO:0007669"/>
    <property type="project" value="UniProtKB-KW"/>
</dbReference>
<evidence type="ECO:0000313" key="3">
    <source>
        <dbReference type="EMBL" id="CAB4801582.1"/>
    </source>
</evidence>
<evidence type="ECO:0000259" key="2">
    <source>
        <dbReference type="SMART" id="SM00829"/>
    </source>
</evidence>
<feature type="domain" description="Enoyl reductase (ER)" evidence="2">
    <location>
        <begin position="12"/>
        <end position="330"/>
    </location>
</feature>
<dbReference type="InterPro" id="IPR011032">
    <property type="entry name" value="GroES-like_sf"/>
</dbReference>
<protein>
    <submittedName>
        <fullName evidence="3">Unannotated protein</fullName>
    </submittedName>
</protein>
<dbReference type="InterPro" id="IPR013149">
    <property type="entry name" value="ADH-like_C"/>
</dbReference>
<dbReference type="SMART" id="SM00829">
    <property type="entry name" value="PKS_ER"/>
    <property type="match status" value="1"/>
</dbReference>
<dbReference type="SUPFAM" id="SSF51735">
    <property type="entry name" value="NAD(P)-binding Rossmann-fold domains"/>
    <property type="match status" value="1"/>
</dbReference>
<dbReference type="FunFam" id="3.40.50.720:FF:000121">
    <property type="entry name" value="Prostaglandin reductase 2"/>
    <property type="match status" value="1"/>
</dbReference>
<gene>
    <name evidence="3" type="ORF">UFOPK3001_00996</name>
    <name evidence="4" type="ORF">UFOPK3954_01763</name>
</gene>
<dbReference type="InterPro" id="IPR002364">
    <property type="entry name" value="Quin_OxRdtase/zeta-crystal_CS"/>
</dbReference>
<name>A0A6J6XX48_9ZZZZ</name>
<evidence type="ECO:0000256" key="1">
    <source>
        <dbReference type="ARBA" id="ARBA00023002"/>
    </source>
</evidence>
<keyword evidence="1" id="KW-0560">Oxidoreductase</keyword>
<dbReference type="AlphaFoldDB" id="A0A6J6XX48"/>
<dbReference type="InterPro" id="IPR051397">
    <property type="entry name" value="Zn-ADH-like_protein"/>
</dbReference>
<organism evidence="3">
    <name type="scientific">freshwater metagenome</name>
    <dbReference type="NCBI Taxonomy" id="449393"/>
    <lineage>
        <taxon>unclassified sequences</taxon>
        <taxon>metagenomes</taxon>
        <taxon>ecological metagenomes</taxon>
    </lineage>
</organism>
<dbReference type="SUPFAM" id="SSF50129">
    <property type="entry name" value="GroES-like"/>
    <property type="match status" value="1"/>
</dbReference>
<dbReference type="Pfam" id="PF00107">
    <property type="entry name" value="ADH_zinc_N"/>
    <property type="match status" value="1"/>
</dbReference>
<dbReference type="Gene3D" id="3.90.180.10">
    <property type="entry name" value="Medium-chain alcohol dehydrogenases, catalytic domain"/>
    <property type="match status" value="1"/>
</dbReference>
<dbReference type="Pfam" id="PF08240">
    <property type="entry name" value="ADH_N"/>
    <property type="match status" value="1"/>
</dbReference>
<dbReference type="GO" id="GO:0008270">
    <property type="term" value="F:zinc ion binding"/>
    <property type="evidence" value="ECO:0007669"/>
    <property type="project" value="InterPro"/>
</dbReference>
<sequence length="333" mass="35541">MGSSYRKIVCNGYTRNFRAAAEIVEVPRTSPAPGQVLIRNHFGGVNASDVNIAAGVYFSDGTFPFDLGCESIGEVIEVGEGISHLAVGDYVVSPSLGSAYAELIYRDALQVLKVPTCSPEVMTAVVCGSTASVGLNSVGQMGSGETVLITAAAGGVGSWCVQLAKLAGNHVIGTCSTEEKAVELRRLGCDRVIVYRNEDLGTVLSTEYPNGIDLVFEQVGEQTFDTCVDNIAQRGRIVICGFISEYTTGPKPVTSPRIYHKLLWKSAQLRAFLFSHWPDELPGHIVANLALVESGAVDPLVDRRVFSGLEQVVNAVEYLHAGGNSGKVVIRYP</sequence>
<dbReference type="EMBL" id="CAFAAJ010000053">
    <property type="protein sequence ID" value="CAB4801582.1"/>
    <property type="molecule type" value="Genomic_DNA"/>
</dbReference>
<dbReference type="GO" id="GO:0005739">
    <property type="term" value="C:mitochondrion"/>
    <property type="evidence" value="ECO:0007669"/>
    <property type="project" value="TreeGrafter"/>
</dbReference>
<dbReference type="InterPro" id="IPR013154">
    <property type="entry name" value="ADH-like_N"/>
</dbReference>
<dbReference type="EMBL" id="CAFBON010000209">
    <property type="protein sequence ID" value="CAB5001491.1"/>
    <property type="molecule type" value="Genomic_DNA"/>
</dbReference>
<dbReference type="PANTHER" id="PTHR43677">
    <property type="entry name" value="SHORT-CHAIN DEHYDROGENASE/REDUCTASE"/>
    <property type="match status" value="1"/>
</dbReference>
<dbReference type="InterPro" id="IPR020843">
    <property type="entry name" value="ER"/>
</dbReference>
<accession>A0A6J6XX48</accession>
<dbReference type="InterPro" id="IPR036291">
    <property type="entry name" value="NAD(P)-bd_dom_sf"/>
</dbReference>
<evidence type="ECO:0000313" key="4">
    <source>
        <dbReference type="EMBL" id="CAB5001491.1"/>
    </source>
</evidence>
<dbReference type="Gene3D" id="3.40.50.720">
    <property type="entry name" value="NAD(P)-binding Rossmann-like Domain"/>
    <property type="match status" value="1"/>
</dbReference>
<dbReference type="PROSITE" id="PS01162">
    <property type="entry name" value="QOR_ZETA_CRYSTAL"/>
    <property type="match status" value="1"/>
</dbReference>
<dbReference type="PANTHER" id="PTHR43677:SF3">
    <property type="entry name" value="PROSTAGLANDIN REDUCTASE 3"/>
    <property type="match status" value="1"/>
</dbReference>